<name>A0A9J6BGX7_POLVA</name>
<organism evidence="2 3">
    <name type="scientific">Polypedilum vanderplanki</name>
    <name type="common">Sleeping chironomid midge</name>
    <dbReference type="NCBI Taxonomy" id="319348"/>
    <lineage>
        <taxon>Eukaryota</taxon>
        <taxon>Metazoa</taxon>
        <taxon>Ecdysozoa</taxon>
        <taxon>Arthropoda</taxon>
        <taxon>Hexapoda</taxon>
        <taxon>Insecta</taxon>
        <taxon>Pterygota</taxon>
        <taxon>Neoptera</taxon>
        <taxon>Endopterygota</taxon>
        <taxon>Diptera</taxon>
        <taxon>Nematocera</taxon>
        <taxon>Chironomoidea</taxon>
        <taxon>Chironomidae</taxon>
        <taxon>Chironominae</taxon>
        <taxon>Polypedilum</taxon>
        <taxon>Polypedilum</taxon>
    </lineage>
</organism>
<dbReference type="EMBL" id="JADBJN010000004">
    <property type="protein sequence ID" value="KAG5668718.1"/>
    <property type="molecule type" value="Genomic_DNA"/>
</dbReference>
<dbReference type="AlphaFoldDB" id="A0A9J6BGX7"/>
<feature type="chain" id="PRO_5039955358" evidence="1">
    <location>
        <begin position="20"/>
        <end position="123"/>
    </location>
</feature>
<gene>
    <name evidence="2" type="ORF">PVAND_016646</name>
</gene>
<keyword evidence="1" id="KW-0732">Signal</keyword>
<dbReference type="Proteomes" id="UP001107558">
    <property type="component" value="Chromosome 4"/>
</dbReference>
<keyword evidence="3" id="KW-1185">Reference proteome</keyword>
<evidence type="ECO:0000313" key="3">
    <source>
        <dbReference type="Proteomes" id="UP001107558"/>
    </source>
</evidence>
<evidence type="ECO:0000313" key="2">
    <source>
        <dbReference type="EMBL" id="KAG5668718.1"/>
    </source>
</evidence>
<reference evidence="2" key="1">
    <citation type="submission" date="2021-03" db="EMBL/GenBank/DDBJ databases">
        <title>Chromosome level genome of the anhydrobiotic midge Polypedilum vanderplanki.</title>
        <authorList>
            <person name="Yoshida Y."/>
            <person name="Kikawada T."/>
            <person name="Gusev O."/>
        </authorList>
    </citation>
    <scope>NUCLEOTIDE SEQUENCE</scope>
    <source>
        <strain evidence="2">NIAS01</strain>
        <tissue evidence="2">Whole body or cell culture</tissue>
    </source>
</reference>
<proteinExistence type="predicted"/>
<feature type="signal peptide" evidence="1">
    <location>
        <begin position="1"/>
        <end position="19"/>
    </location>
</feature>
<comment type="caution">
    <text evidence="2">The sequence shown here is derived from an EMBL/GenBank/DDBJ whole genome shotgun (WGS) entry which is preliminary data.</text>
</comment>
<accession>A0A9J6BGX7</accession>
<evidence type="ECO:0000256" key="1">
    <source>
        <dbReference type="SAM" id="SignalP"/>
    </source>
</evidence>
<protein>
    <submittedName>
        <fullName evidence="2">Uncharacterized protein</fullName>
    </submittedName>
</protein>
<sequence length="123" mass="14328">MLILKLITIQILSFMYLNAEESDQQRETFPQIKLSSNKTNNRNSNSISGFRTNLILNQKSQAISQAMADIIDEFFIRQQILFNVTIIKPISKDLQEIIDNTLMKIKEIQPFYVKFLTLNESKI</sequence>